<keyword evidence="2" id="KW-1185">Reference proteome</keyword>
<proteinExistence type="predicted"/>
<evidence type="ECO:0000313" key="2">
    <source>
        <dbReference type="Proteomes" id="UP001489719"/>
    </source>
</evidence>
<reference evidence="2" key="1">
    <citation type="journal article" date="2024" name="Front. Bioeng. Biotechnol.">
        <title>Genome-scale model development and genomic sequencing of the oleaginous clade Lipomyces.</title>
        <authorList>
            <person name="Czajka J.J."/>
            <person name="Han Y."/>
            <person name="Kim J."/>
            <person name="Mondo S.J."/>
            <person name="Hofstad B.A."/>
            <person name="Robles A."/>
            <person name="Haridas S."/>
            <person name="Riley R."/>
            <person name="LaButti K."/>
            <person name="Pangilinan J."/>
            <person name="Andreopoulos W."/>
            <person name="Lipzen A."/>
            <person name="Yan J."/>
            <person name="Wang M."/>
            <person name="Ng V."/>
            <person name="Grigoriev I.V."/>
            <person name="Spatafora J.W."/>
            <person name="Magnuson J.K."/>
            <person name="Baker S.E."/>
            <person name="Pomraning K.R."/>
        </authorList>
    </citation>
    <scope>NUCLEOTIDE SEQUENCE [LARGE SCALE GENOMIC DNA]</scope>
    <source>
        <strain evidence="2">CBS 10300</strain>
    </source>
</reference>
<comment type="caution">
    <text evidence="1">The sequence shown here is derived from an EMBL/GenBank/DDBJ whole genome shotgun (WGS) entry which is preliminary data.</text>
</comment>
<gene>
    <name evidence="1" type="ORF">V1517DRAFT_323798</name>
</gene>
<dbReference type="Proteomes" id="UP001489719">
    <property type="component" value="Unassembled WGS sequence"/>
</dbReference>
<name>A0ACC3TMG1_9ASCO</name>
<evidence type="ECO:0000313" key="1">
    <source>
        <dbReference type="EMBL" id="KAK9322329.1"/>
    </source>
</evidence>
<sequence>MNSLLTDPPLRRNFISQHLRYISSPAKIAVTTFLVSILRRPRVPIILTMIRPTLIRPILRSAAAAASARRFASWKPLASLNQPAAKQHILLPALLAAAGFGISSILFDRPIAAETAEAPAESEPETIIDANPPADPLATAVPHLAEDEIQQSLDTAVAQAAVELGSDSIETGAAAEDDEYGAYNPRTGEINWDCPCLGGMAHGPCGEEFKAAFSCFVFSEAEPKGVNCVPLFEVMQNCFRKYPETYADDLRYIDERQQEEADVAPEADAVPSPAPTA</sequence>
<organism evidence="1 2">
    <name type="scientific">Lipomyces orientalis</name>
    <dbReference type="NCBI Taxonomy" id="1233043"/>
    <lineage>
        <taxon>Eukaryota</taxon>
        <taxon>Fungi</taxon>
        <taxon>Dikarya</taxon>
        <taxon>Ascomycota</taxon>
        <taxon>Saccharomycotina</taxon>
        <taxon>Lipomycetes</taxon>
        <taxon>Lipomycetales</taxon>
        <taxon>Lipomycetaceae</taxon>
        <taxon>Lipomyces</taxon>
    </lineage>
</organism>
<dbReference type="EMBL" id="MU970079">
    <property type="protein sequence ID" value="KAK9322329.1"/>
    <property type="molecule type" value="Genomic_DNA"/>
</dbReference>
<accession>A0ACC3TMG1</accession>
<protein>
    <submittedName>
        <fullName evidence="1">Uncharacterized protein</fullName>
    </submittedName>
</protein>